<name>A0A1F4U4U0_UNCSA</name>
<accession>A0A1F4U4U0</accession>
<sequence length="100" mass="10367">MSKLKYLPNVVTLKLDRAKCNGCGMCQIVCPHAVFKLEGRKAQIVDRDACMECGACALNCPEGAITVKAGVGCASGIISGMIRGTEPTCDCHAEGGNCCG</sequence>
<dbReference type="Proteomes" id="UP000179242">
    <property type="component" value="Unassembled WGS sequence"/>
</dbReference>
<dbReference type="InterPro" id="IPR017900">
    <property type="entry name" value="4Fe4S_Fe_S_CS"/>
</dbReference>
<evidence type="ECO:0000259" key="5">
    <source>
        <dbReference type="PROSITE" id="PS51379"/>
    </source>
</evidence>
<dbReference type="SUPFAM" id="SSF54862">
    <property type="entry name" value="4Fe-4S ferredoxins"/>
    <property type="match status" value="1"/>
</dbReference>
<dbReference type="PANTHER" id="PTHR43687:SF4">
    <property type="entry name" value="BLR5484 PROTEIN"/>
    <property type="match status" value="1"/>
</dbReference>
<feature type="domain" description="4Fe-4S ferredoxin-type" evidence="5">
    <location>
        <begin position="41"/>
        <end position="70"/>
    </location>
</feature>
<keyword evidence="3" id="KW-0408">Iron</keyword>
<dbReference type="InterPro" id="IPR050572">
    <property type="entry name" value="Fe-S_Ferredoxin"/>
</dbReference>
<evidence type="ECO:0000256" key="2">
    <source>
        <dbReference type="ARBA" id="ARBA00022723"/>
    </source>
</evidence>
<evidence type="ECO:0000256" key="3">
    <source>
        <dbReference type="ARBA" id="ARBA00023004"/>
    </source>
</evidence>
<keyword evidence="2" id="KW-0479">Metal-binding</keyword>
<proteinExistence type="predicted"/>
<evidence type="ECO:0000313" key="6">
    <source>
        <dbReference type="EMBL" id="OGC39313.1"/>
    </source>
</evidence>
<dbReference type="Pfam" id="PF13187">
    <property type="entry name" value="Fer4_9"/>
    <property type="match status" value="1"/>
</dbReference>
<feature type="domain" description="4Fe-4S ferredoxin-type" evidence="5">
    <location>
        <begin position="11"/>
        <end position="40"/>
    </location>
</feature>
<comment type="caution">
    <text evidence="6">The sequence shown here is derived from an EMBL/GenBank/DDBJ whole genome shotgun (WGS) entry which is preliminary data.</text>
</comment>
<keyword evidence="1" id="KW-0004">4Fe-4S</keyword>
<gene>
    <name evidence="6" type="ORF">A2438_00010</name>
</gene>
<dbReference type="EMBL" id="MEUJ01000010">
    <property type="protein sequence ID" value="OGC39313.1"/>
    <property type="molecule type" value="Genomic_DNA"/>
</dbReference>
<dbReference type="Gene3D" id="3.30.70.20">
    <property type="match status" value="1"/>
</dbReference>
<dbReference type="InterPro" id="IPR017896">
    <property type="entry name" value="4Fe4S_Fe-S-bd"/>
</dbReference>
<keyword evidence="4" id="KW-0411">Iron-sulfur</keyword>
<evidence type="ECO:0000313" key="7">
    <source>
        <dbReference type="Proteomes" id="UP000179242"/>
    </source>
</evidence>
<dbReference type="AlphaFoldDB" id="A0A1F4U4U0"/>
<organism evidence="6 7">
    <name type="scientific">candidate division WOR-1 bacterium RIFOXYC2_FULL_46_14</name>
    <dbReference type="NCBI Taxonomy" id="1802587"/>
    <lineage>
        <taxon>Bacteria</taxon>
        <taxon>Bacillati</taxon>
        <taxon>Saganbacteria</taxon>
    </lineage>
</organism>
<dbReference type="GO" id="GO:0046872">
    <property type="term" value="F:metal ion binding"/>
    <property type="evidence" value="ECO:0007669"/>
    <property type="project" value="UniProtKB-KW"/>
</dbReference>
<dbReference type="GO" id="GO:0051539">
    <property type="term" value="F:4 iron, 4 sulfur cluster binding"/>
    <property type="evidence" value="ECO:0007669"/>
    <property type="project" value="UniProtKB-KW"/>
</dbReference>
<dbReference type="PANTHER" id="PTHR43687">
    <property type="entry name" value="ADENYLYLSULFATE REDUCTASE, BETA SUBUNIT"/>
    <property type="match status" value="1"/>
</dbReference>
<evidence type="ECO:0000256" key="4">
    <source>
        <dbReference type="ARBA" id="ARBA00023014"/>
    </source>
</evidence>
<reference evidence="6 7" key="1">
    <citation type="journal article" date="2016" name="Nat. Commun.">
        <title>Thousands of microbial genomes shed light on interconnected biogeochemical processes in an aquifer system.</title>
        <authorList>
            <person name="Anantharaman K."/>
            <person name="Brown C.T."/>
            <person name="Hug L.A."/>
            <person name="Sharon I."/>
            <person name="Castelle C.J."/>
            <person name="Probst A.J."/>
            <person name="Thomas B.C."/>
            <person name="Singh A."/>
            <person name="Wilkins M.J."/>
            <person name="Karaoz U."/>
            <person name="Brodie E.L."/>
            <person name="Williams K.H."/>
            <person name="Hubbard S.S."/>
            <person name="Banfield J.F."/>
        </authorList>
    </citation>
    <scope>NUCLEOTIDE SEQUENCE [LARGE SCALE GENOMIC DNA]</scope>
</reference>
<protein>
    <submittedName>
        <fullName evidence="6">Ferredoxin</fullName>
    </submittedName>
</protein>
<dbReference type="NCBIfam" id="NF040864">
    <property type="entry name" value="HgcB_ferredoxin"/>
    <property type="match status" value="1"/>
</dbReference>
<dbReference type="PROSITE" id="PS51379">
    <property type="entry name" value="4FE4S_FER_2"/>
    <property type="match status" value="2"/>
</dbReference>
<dbReference type="PROSITE" id="PS00198">
    <property type="entry name" value="4FE4S_FER_1"/>
    <property type="match status" value="1"/>
</dbReference>
<evidence type="ECO:0000256" key="1">
    <source>
        <dbReference type="ARBA" id="ARBA00022485"/>
    </source>
</evidence>